<accession>U2KW68</accession>
<dbReference type="HOGENOM" id="CLU_2702560_0_0_9"/>
<name>U2KW68_9FIRM</name>
<proteinExistence type="predicted"/>
<gene>
    <name evidence="2" type="ORF">RUMCAL_01303</name>
</gene>
<dbReference type="AlphaFoldDB" id="U2KW68"/>
<dbReference type="EMBL" id="AWVF01000169">
    <property type="protein sequence ID" value="ERJ96335.1"/>
    <property type="molecule type" value="Genomic_DNA"/>
</dbReference>
<reference evidence="2 3" key="1">
    <citation type="submission" date="2013-07" db="EMBL/GenBank/DDBJ databases">
        <authorList>
            <person name="Weinstock G."/>
            <person name="Sodergren E."/>
            <person name="Wylie T."/>
            <person name="Fulton L."/>
            <person name="Fulton R."/>
            <person name="Fronick C."/>
            <person name="O'Laughlin M."/>
            <person name="Godfrey J."/>
            <person name="Miner T."/>
            <person name="Herter B."/>
            <person name="Appelbaum E."/>
            <person name="Cordes M."/>
            <person name="Lek S."/>
            <person name="Wollam A."/>
            <person name="Pepin K.H."/>
            <person name="Palsikar V.B."/>
            <person name="Mitreva M."/>
            <person name="Wilson R.K."/>
        </authorList>
    </citation>
    <scope>NUCLEOTIDE SEQUENCE [LARGE SCALE GENOMIC DNA]</scope>
    <source>
        <strain evidence="2 3">ATCC 27760</strain>
    </source>
</reference>
<evidence type="ECO:0000313" key="2">
    <source>
        <dbReference type="EMBL" id="ERJ96335.1"/>
    </source>
</evidence>
<evidence type="ECO:0000313" key="3">
    <source>
        <dbReference type="Proteomes" id="UP000016662"/>
    </source>
</evidence>
<comment type="caution">
    <text evidence="2">The sequence shown here is derived from an EMBL/GenBank/DDBJ whole genome shotgun (WGS) entry which is preliminary data.</text>
</comment>
<feature type="region of interest" description="Disordered" evidence="1">
    <location>
        <begin position="35"/>
        <end position="73"/>
    </location>
</feature>
<dbReference type="STRING" id="411473.RUMCAL_01303"/>
<protein>
    <submittedName>
        <fullName evidence="2">Uncharacterized protein</fullName>
    </submittedName>
</protein>
<dbReference type="Proteomes" id="UP000016662">
    <property type="component" value="Unassembled WGS sequence"/>
</dbReference>
<sequence length="73" mass="7974">MGSGLIAENGFAESVKPAAFSITIRSVLHLLTPDLRENEKPGPVASPPVSMLLRQLRPTPKNRRKRQNSPGRS</sequence>
<evidence type="ECO:0000256" key="1">
    <source>
        <dbReference type="SAM" id="MobiDB-lite"/>
    </source>
</evidence>
<keyword evidence="3" id="KW-1185">Reference proteome</keyword>
<organism evidence="2 3">
    <name type="scientific">Ruminococcus callidus ATCC 27760</name>
    <dbReference type="NCBI Taxonomy" id="411473"/>
    <lineage>
        <taxon>Bacteria</taxon>
        <taxon>Bacillati</taxon>
        <taxon>Bacillota</taxon>
        <taxon>Clostridia</taxon>
        <taxon>Eubacteriales</taxon>
        <taxon>Oscillospiraceae</taxon>
        <taxon>Ruminococcus</taxon>
    </lineage>
</organism>